<feature type="region of interest" description="Disordered" evidence="1">
    <location>
        <begin position="83"/>
        <end position="108"/>
    </location>
</feature>
<protein>
    <recommendedName>
        <fullName evidence="4">THAP-type domain-containing protein</fullName>
    </recommendedName>
</protein>
<dbReference type="OrthoDB" id="7331812at2759"/>
<evidence type="ECO:0000256" key="1">
    <source>
        <dbReference type="SAM" id="MobiDB-lite"/>
    </source>
</evidence>
<evidence type="ECO:0000313" key="2">
    <source>
        <dbReference type="EMBL" id="KAJ8368768.1"/>
    </source>
</evidence>
<reference evidence="2" key="1">
    <citation type="journal article" date="2023" name="Science">
        <title>Genome structures resolve the early diversification of teleost fishes.</title>
        <authorList>
            <person name="Parey E."/>
            <person name="Louis A."/>
            <person name="Montfort J."/>
            <person name="Bouchez O."/>
            <person name="Roques C."/>
            <person name="Iampietro C."/>
            <person name="Lluch J."/>
            <person name="Castinel A."/>
            <person name="Donnadieu C."/>
            <person name="Desvignes T."/>
            <person name="Floi Bucao C."/>
            <person name="Jouanno E."/>
            <person name="Wen M."/>
            <person name="Mejri S."/>
            <person name="Dirks R."/>
            <person name="Jansen H."/>
            <person name="Henkel C."/>
            <person name="Chen W.J."/>
            <person name="Zahm M."/>
            <person name="Cabau C."/>
            <person name="Klopp C."/>
            <person name="Thompson A.W."/>
            <person name="Robinson-Rechavi M."/>
            <person name="Braasch I."/>
            <person name="Lecointre G."/>
            <person name="Bobe J."/>
            <person name="Postlethwait J.H."/>
            <person name="Berthelot C."/>
            <person name="Roest Crollius H."/>
            <person name="Guiguen Y."/>
        </authorList>
    </citation>
    <scope>NUCLEOTIDE SEQUENCE</scope>
    <source>
        <strain evidence="2">WJC10195</strain>
    </source>
</reference>
<gene>
    <name evidence="2" type="ORF">SKAU_G00087960</name>
</gene>
<dbReference type="Proteomes" id="UP001152622">
    <property type="component" value="Chromosome 3"/>
</dbReference>
<accession>A0A9Q1FVY1</accession>
<keyword evidence="3" id="KW-1185">Reference proteome</keyword>
<name>A0A9Q1FVY1_SYNKA</name>
<evidence type="ECO:0008006" key="4">
    <source>
        <dbReference type="Google" id="ProtNLM"/>
    </source>
</evidence>
<dbReference type="EMBL" id="JAINUF010000003">
    <property type="protein sequence ID" value="KAJ8368768.1"/>
    <property type="molecule type" value="Genomic_DNA"/>
</dbReference>
<sequence length="108" mass="12498">MTKEWQPSKYTRLCNEHFITGAKCDDPLSPDWVPSVFSHTPATKKRKKEHDMERYEQHNTIQKRRLEEKKKQDAVDVFLNLSSVPEAEPAPPADDEQCDNKSCKAIAK</sequence>
<dbReference type="AlphaFoldDB" id="A0A9Q1FVY1"/>
<evidence type="ECO:0000313" key="3">
    <source>
        <dbReference type="Proteomes" id="UP001152622"/>
    </source>
</evidence>
<feature type="region of interest" description="Disordered" evidence="1">
    <location>
        <begin position="39"/>
        <end position="69"/>
    </location>
</feature>
<comment type="caution">
    <text evidence="2">The sequence shown here is derived from an EMBL/GenBank/DDBJ whole genome shotgun (WGS) entry which is preliminary data.</text>
</comment>
<proteinExistence type="predicted"/>
<organism evidence="2 3">
    <name type="scientific">Synaphobranchus kaupii</name>
    <name type="common">Kaup's arrowtooth eel</name>
    <dbReference type="NCBI Taxonomy" id="118154"/>
    <lineage>
        <taxon>Eukaryota</taxon>
        <taxon>Metazoa</taxon>
        <taxon>Chordata</taxon>
        <taxon>Craniata</taxon>
        <taxon>Vertebrata</taxon>
        <taxon>Euteleostomi</taxon>
        <taxon>Actinopterygii</taxon>
        <taxon>Neopterygii</taxon>
        <taxon>Teleostei</taxon>
        <taxon>Anguilliformes</taxon>
        <taxon>Synaphobranchidae</taxon>
        <taxon>Synaphobranchus</taxon>
    </lineage>
</organism>